<gene>
    <name evidence="2" type="ORF">J3R30DRAFT_3421492</name>
</gene>
<organism evidence="2 3">
    <name type="scientific">Lentinula aciculospora</name>
    <dbReference type="NCBI Taxonomy" id="153920"/>
    <lineage>
        <taxon>Eukaryota</taxon>
        <taxon>Fungi</taxon>
        <taxon>Dikarya</taxon>
        <taxon>Basidiomycota</taxon>
        <taxon>Agaricomycotina</taxon>
        <taxon>Agaricomycetes</taxon>
        <taxon>Agaricomycetidae</taxon>
        <taxon>Agaricales</taxon>
        <taxon>Marasmiineae</taxon>
        <taxon>Omphalotaceae</taxon>
        <taxon>Lentinula</taxon>
    </lineage>
</organism>
<dbReference type="OrthoDB" id="3063706at2759"/>
<evidence type="ECO:0000256" key="1">
    <source>
        <dbReference type="SAM" id="MobiDB-lite"/>
    </source>
</evidence>
<feature type="region of interest" description="Disordered" evidence="1">
    <location>
        <begin position="132"/>
        <end position="178"/>
    </location>
</feature>
<evidence type="ECO:0000313" key="2">
    <source>
        <dbReference type="EMBL" id="KAJ4490417.1"/>
    </source>
</evidence>
<feature type="compositionally biased region" description="Low complexity" evidence="1">
    <location>
        <begin position="143"/>
        <end position="155"/>
    </location>
</feature>
<sequence>MSKKALVDIAFSLKVPSKDVTQDTLRVRLHAHFDAHKELKKHPRYIGLFERMRKCKDPPSDSNPGASSRCPPPPSQRFLSPELSLFSPGPSSFATGPSLFAPGPSSLAPGLSSLAPGPSLYPLSMHHSSFSPPPFFVPPPLPHGSSSQSPITSSSLVLQPHPRPRPRPVPHRNVDNPE</sequence>
<name>A0A9W9AU71_9AGAR</name>
<protein>
    <submittedName>
        <fullName evidence="2">Uncharacterized protein</fullName>
    </submittedName>
</protein>
<reference evidence="2" key="1">
    <citation type="submission" date="2022-08" db="EMBL/GenBank/DDBJ databases">
        <title>A Global Phylogenomic Analysis of the Shiitake Genus Lentinula.</title>
        <authorList>
            <consortium name="DOE Joint Genome Institute"/>
            <person name="Sierra-Patev S."/>
            <person name="Min B."/>
            <person name="Naranjo-Ortiz M."/>
            <person name="Looney B."/>
            <person name="Konkel Z."/>
            <person name="Slot J.C."/>
            <person name="Sakamoto Y."/>
            <person name="Steenwyk J.L."/>
            <person name="Rokas A."/>
            <person name="Carro J."/>
            <person name="Camarero S."/>
            <person name="Ferreira P."/>
            <person name="Molpeceres G."/>
            <person name="Ruiz-Duenas F.J."/>
            <person name="Serrano A."/>
            <person name="Henrissat B."/>
            <person name="Drula E."/>
            <person name="Hughes K.W."/>
            <person name="Mata J.L."/>
            <person name="Ishikawa N.K."/>
            <person name="Vargas-Isla R."/>
            <person name="Ushijima S."/>
            <person name="Smith C.A."/>
            <person name="Ahrendt S."/>
            <person name="Andreopoulos W."/>
            <person name="He G."/>
            <person name="Labutti K."/>
            <person name="Lipzen A."/>
            <person name="Ng V."/>
            <person name="Riley R."/>
            <person name="Sandor L."/>
            <person name="Barry K."/>
            <person name="Martinez A.T."/>
            <person name="Xiao Y."/>
            <person name="Gibbons J.G."/>
            <person name="Terashima K."/>
            <person name="Grigoriev I.V."/>
            <person name="Hibbett D.S."/>
        </authorList>
    </citation>
    <scope>NUCLEOTIDE SEQUENCE</scope>
    <source>
        <strain evidence="2">JLM2183</strain>
    </source>
</reference>
<dbReference type="Proteomes" id="UP001150266">
    <property type="component" value="Unassembled WGS sequence"/>
</dbReference>
<proteinExistence type="predicted"/>
<evidence type="ECO:0000313" key="3">
    <source>
        <dbReference type="Proteomes" id="UP001150266"/>
    </source>
</evidence>
<comment type="caution">
    <text evidence="2">The sequence shown here is derived from an EMBL/GenBank/DDBJ whole genome shotgun (WGS) entry which is preliminary data.</text>
</comment>
<dbReference type="AlphaFoldDB" id="A0A9W9AU71"/>
<dbReference type="EMBL" id="JAOTPV010000001">
    <property type="protein sequence ID" value="KAJ4490417.1"/>
    <property type="molecule type" value="Genomic_DNA"/>
</dbReference>
<keyword evidence="3" id="KW-1185">Reference proteome</keyword>
<accession>A0A9W9AU71</accession>
<feature type="compositionally biased region" description="Pro residues" evidence="1">
    <location>
        <begin position="132"/>
        <end position="142"/>
    </location>
</feature>
<feature type="region of interest" description="Disordered" evidence="1">
    <location>
        <begin position="56"/>
        <end position="107"/>
    </location>
</feature>